<evidence type="ECO:0000313" key="10">
    <source>
        <dbReference type="EMBL" id="KAJ6238159.1"/>
    </source>
</evidence>
<dbReference type="PROSITE" id="PS50011">
    <property type="entry name" value="PROTEIN_KINASE_DOM"/>
    <property type="match status" value="1"/>
</dbReference>
<feature type="region of interest" description="Disordered" evidence="7">
    <location>
        <begin position="575"/>
        <end position="630"/>
    </location>
</feature>
<feature type="compositionally biased region" description="Basic residues" evidence="7">
    <location>
        <begin position="374"/>
        <end position="384"/>
    </location>
</feature>
<dbReference type="PROSITE" id="PS00108">
    <property type="entry name" value="PROTEIN_KINASE_ST"/>
    <property type="match status" value="1"/>
</dbReference>
<feature type="compositionally biased region" description="Basic residues" evidence="7">
    <location>
        <begin position="602"/>
        <end position="626"/>
    </location>
</feature>
<evidence type="ECO:0000256" key="2">
    <source>
        <dbReference type="ARBA" id="ARBA00022679"/>
    </source>
</evidence>
<keyword evidence="3 6" id="KW-0547">Nucleotide-binding</keyword>
<dbReference type="SUPFAM" id="SSF56112">
    <property type="entry name" value="Protein kinase-like (PK-like)"/>
    <property type="match status" value="1"/>
</dbReference>
<dbReference type="InterPro" id="IPR000719">
    <property type="entry name" value="Prot_kinase_dom"/>
</dbReference>
<feature type="compositionally biased region" description="Basic residues" evidence="7">
    <location>
        <begin position="340"/>
        <end position="352"/>
    </location>
</feature>
<dbReference type="PROSITE" id="PS00107">
    <property type="entry name" value="PROTEIN_KINASE_ATP"/>
    <property type="match status" value="1"/>
</dbReference>
<accession>A0ABQ8Y1K6</accession>
<proteinExistence type="predicted"/>
<keyword evidence="2" id="KW-0808">Transferase</keyword>
<dbReference type="PANTHER" id="PTHR24346">
    <property type="entry name" value="MAP/MICROTUBULE AFFINITY-REGULATING KINASE"/>
    <property type="match status" value="1"/>
</dbReference>
<sequence length="807" mass="93618">MNFSGNISDYQIKEVIGVGSYGKVKLAVHLPTRQLVAIKIINQSVFHLKKKEYRQLLREISILQTLDHKHVIKLFDIIQTKNAWLIVTEYSGGGELFDYLVQHKKLKESVARISYCHFHNIVHRDLKLENLLLDKNLNLKIIDFGLSNFQQKDQLLKSFCGSPTYSAPEILKQEQYSGFKIDVWSMGVILYILVVGKPPFVSMNAKGLFDKIITGSYIIPSYLSEGLINLLPRMLCVDPNKRISVQEILDHKWVVAEMGKIENQEIESKCIVPMIDPLIVLKIIEKGDSFENVMNDLDNNKNSKYRATYNIYMKMSKEGTFEMNNSIFDSFQIPNTKQSKEKKKKKKQKKKILIKKRIPKKNLFKKPKRNWKYFPKKKSKKKKNSNSSSSKNQKLKNENNNFKKTNNMIINKMKKQQISINYSSSDSDNEIPNYYNVDVFGDNDDDDDDDDDVDIFSDNQSLSNFDNLSINNKNFDSVDNYLEKDSNILKTKDLKEILEMEDNAIISDEENGQEEGNVGNGQEEGNELLFDKLKSNIKDKNRGVNGGGRVYVDVDENQIDHGKFDGYKNELLSGIGEKKKSHKRQLKDQNRNNMDLDLIKNGGKHKHRNEKKQSSKRKKNKLKKSHSVTNEISIRGKLKKKMKRDLTISSFLKFSQKTNGNQNDNLDFKSSSSLYEEGEEEINQFKGPINPAIITIKSPKYLLKVCLGVFKDLQIKWKYRSKYLLECSIENKEELSENLILFENSFIVVNYQEDEIDFLIEIIKIPNLKNVKTVRFQRVQSSMGLYAKYYDLITEKIAKKLYKELKK</sequence>
<feature type="binding site" evidence="6">
    <location>
        <position position="39"/>
    </location>
    <ligand>
        <name>ATP</name>
        <dbReference type="ChEBI" id="CHEBI:30616"/>
    </ligand>
</feature>
<feature type="domain" description="Protein kinase" evidence="8">
    <location>
        <begin position="10"/>
        <end position="254"/>
    </location>
</feature>
<evidence type="ECO:0000256" key="1">
    <source>
        <dbReference type="ARBA" id="ARBA00022527"/>
    </source>
</evidence>
<dbReference type="Gene3D" id="3.30.310.80">
    <property type="entry name" value="Kinase associated domain 1, KA1"/>
    <property type="match status" value="1"/>
</dbReference>
<keyword evidence="1" id="KW-0723">Serine/threonine-protein kinase</keyword>
<dbReference type="PROSITE" id="PS50032">
    <property type="entry name" value="KA1"/>
    <property type="match status" value="1"/>
</dbReference>
<keyword evidence="11" id="KW-1185">Reference proteome</keyword>
<feature type="region of interest" description="Disordered" evidence="7">
    <location>
        <begin position="374"/>
        <end position="404"/>
    </location>
</feature>
<dbReference type="Pfam" id="PF00069">
    <property type="entry name" value="Pkinase"/>
    <property type="match status" value="1"/>
</dbReference>
<evidence type="ECO:0000256" key="6">
    <source>
        <dbReference type="PROSITE-ProRule" id="PRU10141"/>
    </source>
</evidence>
<feature type="compositionally biased region" description="Low complexity" evidence="7">
    <location>
        <begin position="385"/>
        <end position="404"/>
    </location>
</feature>
<evidence type="ECO:0000256" key="3">
    <source>
        <dbReference type="ARBA" id="ARBA00022741"/>
    </source>
</evidence>
<dbReference type="CDD" id="cd14003">
    <property type="entry name" value="STKc_AMPK-like"/>
    <property type="match status" value="1"/>
</dbReference>
<dbReference type="InterPro" id="IPR017441">
    <property type="entry name" value="Protein_kinase_ATP_BS"/>
</dbReference>
<evidence type="ECO:0000256" key="7">
    <source>
        <dbReference type="SAM" id="MobiDB-lite"/>
    </source>
</evidence>
<dbReference type="Proteomes" id="UP001150062">
    <property type="component" value="Unassembled WGS sequence"/>
</dbReference>
<name>A0ABQ8Y1K6_9EUKA</name>
<evidence type="ECO:0000313" key="11">
    <source>
        <dbReference type="Proteomes" id="UP001150062"/>
    </source>
</evidence>
<dbReference type="InterPro" id="IPR011009">
    <property type="entry name" value="Kinase-like_dom_sf"/>
</dbReference>
<evidence type="ECO:0000256" key="5">
    <source>
        <dbReference type="ARBA" id="ARBA00022840"/>
    </source>
</evidence>
<keyword evidence="5 6" id="KW-0067">ATP-binding</keyword>
<dbReference type="SMART" id="SM00220">
    <property type="entry name" value="S_TKc"/>
    <property type="match status" value="1"/>
</dbReference>
<gene>
    <name evidence="10" type="ORF">M0813_26126</name>
</gene>
<dbReference type="PANTHER" id="PTHR24346:SF82">
    <property type="entry name" value="KP78A-RELATED"/>
    <property type="match status" value="1"/>
</dbReference>
<dbReference type="Gene3D" id="1.10.510.10">
    <property type="entry name" value="Transferase(Phosphotransferase) domain 1"/>
    <property type="match status" value="1"/>
</dbReference>
<dbReference type="InterPro" id="IPR008271">
    <property type="entry name" value="Ser/Thr_kinase_AS"/>
</dbReference>
<protein>
    <submittedName>
        <fullName evidence="10">Kp78a-related</fullName>
    </submittedName>
</protein>
<comment type="caution">
    <text evidence="10">The sequence shown here is derived from an EMBL/GenBank/DDBJ whole genome shotgun (WGS) entry which is preliminary data.</text>
</comment>
<feature type="region of interest" description="Disordered" evidence="7">
    <location>
        <begin position="333"/>
        <end position="352"/>
    </location>
</feature>
<dbReference type="InterPro" id="IPR001772">
    <property type="entry name" value="KA1_dom"/>
</dbReference>
<organism evidence="10 11">
    <name type="scientific">Anaeramoeba flamelloides</name>
    <dbReference type="NCBI Taxonomy" id="1746091"/>
    <lineage>
        <taxon>Eukaryota</taxon>
        <taxon>Metamonada</taxon>
        <taxon>Anaeramoebidae</taxon>
        <taxon>Anaeramoeba</taxon>
    </lineage>
</organism>
<reference evidence="10" key="1">
    <citation type="submission" date="2022-08" db="EMBL/GenBank/DDBJ databases">
        <title>Novel sulfate-reducing endosymbionts in the free-living metamonad Anaeramoeba.</title>
        <authorList>
            <person name="Jerlstrom-Hultqvist J."/>
            <person name="Cepicka I."/>
            <person name="Gallot-Lavallee L."/>
            <person name="Salas-Leiva D."/>
            <person name="Curtis B.A."/>
            <person name="Zahonova K."/>
            <person name="Pipaliya S."/>
            <person name="Dacks J."/>
            <person name="Roger A.J."/>
        </authorList>
    </citation>
    <scope>NUCLEOTIDE SEQUENCE</scope>
    <source>
        <strain evidence="10">Schooner1</strain>
    </source>
</reference>
<evidence type="ECO:0000259" key="8">
    <source>
        <dbReference type="PROSITE" id="PS50011"/>
    </source>
</evidence>
<keyword evidence="4" id="KW-0418">Kinase</keyword>
<dbReference type="EMBL" id="JAOAOG010000233">
    <property type="protein sequence ID" value="KAJ6238159.1"/>
    <property type="molecule type" value="Genomic_DNA"/>
</dbReference>
<evidence type="ECO:0000256" key="4">
    <source>
        <dbReference type="ARBA" id="ARBA00022777"/>
    </source>
</evidence>
<evidence type="ECO:0000259" key="9">
    <source>
        <dbReference type="PROSITE" id="PS50032"/>
    </source>
</evidence>
<feature type="domain" description="KA1" evidence="9">
    <location>
        <begin position="749"/>
        <end position="799"/>
    </location>
</feature>